<dbReference type="Pfam" id="PF17761">
    <property type="entry name" value="DUF1016_N"/>
    <property type="match status" value="2"/>
</dbReference>
<feature type="domain" description="YhcG N-terminal" evidence="2">
    <location>
        <begin position="123"/>
        <end position="195"/>
    </location>
</feature>
<name>A0A4V1WG18_9FLAO</name>
<dbReference type="InterPro" id="IPR053148">
    <property type="entry name" value="PD-DEXK-like_domain"/>
</dbReference>
<dbReference type="InterPro" id="IPR011856">
    <property type="entry name" value="tRNA_endonuc-like_dom_sf"/>
</dbReference>
<dbReference type="Proteomes" id="UP000293952">
    <property type="component" value="Unassembled WGS sequence"/>
</dbReference>
<protein>
    <submittedName>
        <fullName evidence="3">DUF1016 family protein</fullName>
    </submittedName>
</protein>
<comment type="caution">
    <text evidence="3">The sequence shown here is derived from an EMBL/GenBank/DDBJ whole genome shotgun (WGS) entry which is preliminary data.</text>
</comment>
<keyword evidence="4" id="KW-1185">Reference proteome</keyword>
<dbReference type="InterPro" id="IPR041527">
    <property type="entry name" value="YhcG_N"/>
</dbReference>
<dbReference type="AlphaFoldDB" id="A0A4V1WG18"/>
<dbReference type="PANTHER" id="PTHR30547:SF5">
    <property type="entry name" value="NUCLEASE YHCG-RELATED"/>
    <property type="match status" value="1"/>
</dbReference>
<feature type="domain" description="YhcG N-terminal" evidence="2">
    <location>
        <begin position="17"/>
        <end position="87"/>
    </location>
</feature>
<dbReference type="Gene3D" id="3.40.1350.10">
    <property type="match status" value="1"/>
</dbReference>
<dbReference type="InterPro" id="IPR009362">
    <property type="entry name" value="YhcG_C"/>
</dbReference>
<dbReference type="GO" id="GO:0003676">
    <property type="term" value="F:nucleic acid binding"/>
    <property type="evidence" value="ECO:0007669"/>
    <property type="project" value="InterPro"/>
</dbReference>
<dbReference type="Pfam" id="PF06250">
    <property type="entry name" value="YhcG_C"/>
    <property type="match status" value="1"/>
</dbReference>
<evidence type="ECO:0000259" key="2">
    <source>
        <dbReference type="Pfam" id="PF17761"/>
    </source>
</evidence>
<evidence type="ECO:0000313" key="4">
    <source>
        <dbReference type="Proteomes" id="UP000293952"/>
    </source>
</evidence>
<dbReference type="PANTHER" id="PTHR30547">
    <property type="entry name" value="UNCHARACTERIZED PROTEIN YHCG-RELATED"/>
    <property type="match status" value="1"/>
</dbReference>
<reference evidence="3 4" key="1">
    <citation type="submission" date="2019-02" db="EMBL/GenBank/DDBJ databases">
        <title>Genome sequence of the sea-ice species Brumimicrobium glaciale.</title>
        <authorList>
            <person name="Bowman J.P."/>
        </authorList>
    </citation>
    <scope>NUCLEOTIDE SEQUENCE [LARGE SCALE GENOMIC DNA]</scope>
    <source>
        <strain evidence="3 4">IC156</strain>
    </source>
</reference>
<feature type="domain" description="YhcG PDDEXK nuclease" evidence="1">
    <location>
        <begin position="220"/>
        <end position="372"/>
    </location>
</feature>
<accession>A0A4V1WG18</accession>
<dbReference type="OrthoDB" id="9801263at2"/>
<evidence type="ECO:0000259" key="1">
    <source>
        <dbReference type="Pfam" id="PF06250"/>
    </source>
</evidence>
<dbReference type="EMBL" id="SETE01000002">
    <property type="protein sequence ID" value="RYM35146.1"/>
    <property type="molecule type" value="Genomic_DNA"/>
</dbReference>
<proteinExistence type="predicted"/>
<gene>
    <name evidence="3" type="ORF">ERX46_07145</name>
</gene>
<dbReference type="RefSeq" id="WP_130093154.1">
    <property type="nucleotide sequence ID" value="NZ_SETE01000002.1"/>
</dbReference>
<evidence type="ECO:0000313" key="3">
    <source>
        <dbReference type="EMBL" id="RYM35146.1"/>
    </source>
</evidence>
<sequence>MNYNNLIQNIEMTHNVLQSSVAKAINRGLTVRNWLIGFYIVEFEQKGQDRANYGDQLLIEISKSTKINGLSVTNLKTFRQFYKIYPSISQSISDFFKENPIGQTVSDQFNLSIGQTLSDQFKLPIIKSLTDEFKSFDKIGIGPNKIISKLSFSHLVELLKIEDDLKRAFYELECTKGVWSVRELKRQIESLYFERSGISKDKAKLSEYVNEKATHLKPHHIINSPFSVEFLGLSDRAIVTESDLEQALIENLQHFLLEMGNGFCFESRQKRILIDDEYYFVDLVFYNRILKCHVIIELKTEKFKHNHASQLNFYLNYFKEEITQKDDNPPVGILLCTEKGETTVKYATAGIKEKIFVQKYMINLPSKEELADYLNNLD</sequence>
<organism evidence="3 4">
    <name type="scientific">Brumimicrobium glaciale</name>
    <dbReference type="NCBI Taxonomy" id="200475"/>
    <lineage>
        <taxon>Bacteria</taxon>
        <taxon>Pseudomonadati</taxon>
        <taxon>Bacteroidota</taxon>
        <taxon>Flavobacteriia</taxon>
        <taxon>Flavobacteriales</taxon>
        <taxon>Crocinitomicaceae</taxon>
        <taxon>Brumimicrobium</taxon>
    </lineage>
</organism>